<evidence type="ECO:0000313" key="5">
    <source>
        <dbReference type="EMBL" id="CAL0323320.1"/>
    </source>
</evidence>
<keyword evidence="2" id="KW-0175">Coiled coil</keyword>
<dbReference type="PROSITE" id="PS50158">
    <property type="entry name" value="ZF_CCHC"/>
    <property type="match status" value="1"/>
</dbReference>
<dbReference type="PANTHER" id="PTHR33680">
    <property type="entry name" value="OS07G0190500 PROTEIN"/>
    <property type="match status" value="1"/>
</dbReference>
<accession>A0AAV1XNE9</accession>
<evidence type="ECO:0000256" key="2">
    <source>
        <dbReference type="SAM" id="Coils"/>
    </source>
</evidence>
<dbReference type="InterPro" id="IPR036875">
    <property type="entry name" value="Znf_CCHC_sf"/>
</dbReference>
<keyword evidence="1" id="KW-0862">Zinc</keyword>
<organism evidence="5 6">
    <name type="scientific">Lupinus luteus</name>
    <name type="common">European yellow lupine</name>
    <dbReference type="NCBI Taxonomy" id="3873"/>
    <lineage>
        <taxon>Eukaryota</taxon>
        <taxon>Viridiplantae</taxon>
        <taxon>Streptophyta</taxon>
        <taxon>Embryophyta</taxon>
        <taxon>Tracheophyta</taxon>
        <taxon>Spermatophyta</taxon>
        <taxon>Magnoliopsida</taxon>
        <taxon>eudicotyledons</taxon>
        <taxon>Gunneridae</taxon>
        <taxon>Pentapetalae</taxon>
        <taxon>rosids</taxon>
        <taxon>fabids</taxon>
        <taxon>Fabales</taxon>
        <taxon>Fabaceae</taxon>
        <taxon>Papilionoideae</taxon>
        <taxon>50 kb inversion clade</taxon>
        <taxon>genistoids sensu lato</taxon>
        <taxon>core genistoids</taxon>
        <taxon>Genisteae</taxon>
        <taxon>Lupinus</taxon>
    </lineage>
</organism>
<name>A0AAV1XNE9_LUPLU</name>
<dbReference type="SMART" id="SM00343">
    <property type="entry name" value="ZnF_C2HC"/>
    <property type="match status" value="1"/>
</dbReference>
<evidence type="ECO:0000256" key="3">
    <source>
        <dbReference type="SAM" id="MobiDB-lite"/>
    </source>
</evidence>
<dbReference type="GO" id="GO:0003676">
    <property type="term" value="F:nucleic acid binding"/>
    <property type="evidence" value="ECO:0007669"/>
    <property type="project" value="InterPro"/>
</dbReference>
<keyword evidence="1" id="KW-0863">Zinc-finger</keyword>
<proteinExistence type="predicted"/>
<dbReference type="SUPFAM" id="SSF57756">
    <property type="entry name" value="Retrovirus zinc finger-like domains"/>
    <property type="match status" value="1"/>
</dbReference>
<evidence type="ECO:0000313" key="6">
    <source>
        <dbReference type="Proteomes" id="UP001497480"/>
    </source>
</evidence>
<evidence type="ECO:0000256" key="1">
    <source>
        <dbReference type="PROSITE-ProRule" id="PRU00047"/>
    </source>
</evidence>
<sequence length="604" mass="67905">MSEAETKMIVSPSTPESSSTEIQSHYNPKLVKRMQTDTCYTCKQKGHWSWDCPSNLNSLNNTKSHSPNNYSNNNKSHSPVNIWCRCGHGFCEGKQCAGFVKWCECDGGKINENDLQPPPYKYPECECGAGVCQKVQGTESSGLVKYYFACPVGECHGSCGYRVWEDELLKNETIVTIQQSGQRTLNDFSEDVQHNRTYNDVGEGDYLLVEHSKRMRAEEKSESDSENPKSMAVSEFVEKEDIVQSAAPSKGFGIPEFEFVDCLQDQDSPCYASTKEEAWLLSRQSTTSMIFCQENVFERHIFAGADAAASFGGHCPMGWLGRLLFFIPTQSLKLPQPQPFLCCISPSLNPIIVPKQVSIGDCPCVGCNQLAISNLNQHVQLSTDYCNMEVTPYKSPGSVRRPMSKVNRQRQIVLFAQQQLLIELESLDPNEHESMKEAAEATFDVLDNLGVDYKQFYVHVCDYIDLSSSIAENDKSVENSLTLDEYNNRIKEAKARFVQVQDDCFNAETLLGESNQLRQSLIEEISRLEAMLHEKQAQLKSCELEKLKIETHFGDLRKFLVEADAKLKVTAEEAKVARQVNEERQAKQIAAKTALKNAKLGLEN</sequence>
<dbReference type="PANTHER" id="PTHR33680:SF1">
    <property type="entry name" value="OS05G0489500 PROTEIN"/>
    <property type="match status" value="1"/>
</dbReference>
<gene>
    <name evidence="5" type="ORF">LLUT_LOCUS24380</name>
</gene>
<dbReference type="AlphaFoldDB" id="A0AAV1XNE9"/>
<feature type="domain" description="CCHC-type" evidence="4">
    <location>
        <begin position="39"/>
        <end position="54"/>
    </location>
</feature>
<dbReference type="InterPro" id="IPR001878">
    <property type="entry name" value="Znf_CCHC"/>
</dbReference>
<evidence type="ECO:0000259" key="4">
    <source>
        <dbReference type="PROSITE" id="PS50158"/>
    </source>
</evidence>
<keyword evidence="6" id="KW-1185">Reference proteome</keyword>
<dbReference type="Proteomes" id="UP001497480">
    <property type="component" value="Unassembled WGS sequence"/>
</dbReference>
<protein>
    <recommendedName>
        <fullName evidence="4">CCHC-type domain-containing protein</fullName>
    </recommendedName>
</protein>
<dbReference type="Pfam" id="PF00098">
    <property type="entry name" value="zf-CCHC"/>
    <property type="match status" value="1"/>
</dbReference>
<dbReference type="GO" id="GO:0008270">
    <property type="term" value="F:zinc ion binding"/>
    <property type="evidence" value="ECO:0007669"/>
    <property type="project" value="UniProtKB-KW"/>
</dbReference>
<keyword evidence="1" id="KW-0479">Metal-binding</keyword>
<feature type="region of interest" description="Disordered" evidence="3">
    <location>
        <begin position="1"/>
        <end position="27"/>
    </location>
</feature>
<reference evidence="5 6" key="1">
    <citation type="submission" date="2024-03" db="EMBL/GenBank/DDBJ databases">
        <authorList>
            <person name="Martinez-Hernandez J."/>
        </authorList>
    </citation>
    <scope>NUCLEOTIDE SEQUENCE [LARGE SCALE GENOMIC DNA]</scope>
</reference>
<dbReference type="EMBL" id="CAXHTB010000017">
    <property type="protein sequence ID" value="CAL0323320.1"/>
    <property type="molecule type" value="Genomic_DNA"/>
</dbReference>
<feature type="compositionally biased region" description="Low complexity" evidence="3">
    <location>
        <begin position="11"/>
        <end position="21"/>
    </location>
</feature>
<comment type="caution">
    <text evidence="5">The sequence shown here is derived from an EMBL/GenBank/DDBJ whole genome shotgun (WGS) entry which is preliminary data.</text>
</comment>
<feature type="coiled-coil region" evidence="2">
    <location>
        <begin position="483"/>
        <end position="545"/>
    </location>
</feature>
<dbReference type="Gene3D" id="4.10.60.10">
    <property type="entry name" value="Zinc finger, CCHC-type"/>
    <property type="match status" value="1"/>
</dbReference>